<protein>
    <submittedName>
        <fullName evidence="2">Uncharacterized protein</fullName>
    </submittedName>
</protein>
<organism evidence="2 3">
    <name type="scientific">Chryseolinea lacunae</name>
    <dbReference type="NCBI Taxonomy" id="2801331"/>
    <lineage>
        <taxon>Bacteria</taxon>
        <taxon>Pseudomonadati</taxon>
        <taxon>Bacteroidota</taxon>
        <taxon>Cytophagia</taxon>
        <taxon>Cytophagales</taxon>
        <taxon>Fulvivirgaceae</taxon>
        <taxon>Chryseolinea</taxon>
    </lineage>
</organism>
<keyword evidence="1" id="KW-0812">Transmembrane</keyword>
<gene>
    <name evidence="2" type="ORF">JI741_16325</name>
</gene>
<feature type="transmembrane region" description="Helical" evidence="1">
    <location>
        <begin position="34"/>
        <end position="60"/>
    </location>
</feature>
<dbReference type="RefSeq" id="WP_202011424.1">
    <property type="nucleotide sequence ID" value="NZ_JAERRB010000005.1"/>
</dbReference>
<accession>A0ABS1KTP5</accession>
<reference evidence="2 3" key="1">
    <citation type="submission" date="2021-01" db="EMBL/GenBank/DDBJ databases">
        <title>Chryseolinea sp. Jin1 Genome sequencing and assembly.</title>
        <authorList>
            <person name="Kim I."/>
        </authorList>
    </citation>
    <scope>NUCLEOTIDE SEQUENCE [LARGE SCALE GENOMIC DNA]</scope>
    <source>
        <strain evidence="2 3">Jin1</strain>
    </source>
</reference>
<evidence type="ECO:0000313" key="3">
    <source>
        <dbReference type="Proteomes" id="UP000613030"/>
    </source>
</evidence>
<feature type="transmembrane region" description="Helical" evidence="1">
    <location>
        <begin position="6"/>
        <end position="27"/>
    </location>
</feature>
<evidence type="ECO:0000256" key="1">
    <source>
        <dbReference type="SAM" id="Phobius"/>
    </source>
</evidence>
<name>A0ABS1KTP5_9BACT</name>
<keyword evidence="3" id="KW-1185">Reference proteome</keyword>
<dbReference type="Proteomes" id="UP000613030">
    <property type="component" value="Unassembled WGS sequence"/>
</dbReference>
<keyword evidence="1" id="KW-0472">Membrane</keyword>
<keyword evidence="1" id="KW-1133">Transmembrane helix</keyword>
<evidence type="ECO:0000313" key="2">
    <source>
        <dbReference type="EMBL" id="MBL0742794.1"/>
    </source>
</evidence>
<sequence length="100" mass="10846">MNFYQILSSSFYAGIIVAMILCGVYLWNHRSKAVFLHVAGIVLASQAVVGGPLLSFKALFPLNCDLSPSEKLYVFVGGIAVVWNAVLSLMKILTKPKVEG</sequence>
<dbReference type="EMBL" id="JAERRB010000005">
    <property type="protein sequence ID" value="MBL0742794.1"/>
    <property type="molecule type" value="Genomic_DNA"/>
</dbReference>
<proteinExistence type="predicted"/>
<comment type="caution">
    <text evidence="2">The sequence shown here is derived from an EMBL/GenBank/DDBJ whole genome shotgun (WGS) entry which is preliminary data.</text>
</comment>
<feature type="transmembrane region" description="Helical" evidence="1">
    <location>
        <begin position="72"/>
        <end position="93"/>
    </location>
</feature>